<evidence type="ECO:0000259" key="8">
    <source>
        <dbReference type="PROSITE" id="PS51059"/>
    </source>
</evidence>
<evidence type="ECO:0000256" key="5">
    <source>
        <dbReference type="ARBA" id="ARBA00023242"/>
    </source>
</evidence>
<dbReference type="PROSITE" id="PS51154">
    <property type="entry name" value="MACRO"/>
    <property type="match status" value="2"/>
</dbReference>
<gene>
    <name evidence="10" type="ORF">ILYODFUR_012706</name>
</gene>
<dbReference type="Proteomes" id="UP001482620">
    <property type="component" value="Unassembled WGS sequence"/>
</dbReference>
<organism evidence="10 11">
    <name type="scientific">Ilyodon furcidens</name>
    <name type="common">goldbreast splitfin</name>
    <dbReference type="NCBI Taxonomy" id="33524"/>
    <lineage>
        <taxon>Eukaryota</taxon>
        <taxon>Metazoa</taxon>
        <taxon>Chordata</taxon>
        <taxon>Craniata</taxon>
        <taxon>Vertebrata</taxon>
        <taxon>Euteleostomi</taxon>
        <taxon>Actinopterygii</taxon>
        <taxon>Neopterygii</taxon>
        <taxon>Teleostei</taxon>
        <taxon>Neoteleostei</taxon>
        <taxon>Acanthomorphata</taxon>
        <taxon>Ovalentaria</taxon>
        <taxon>Atherinomorphae</taxon>
        <taxon>Cyprinodontiformes</taxon>
        <taxon>Goodeidae</taxon>
        <taxon>Ilyodon</taxon>
    </lineage>
</organism>
<keyword evidence="2 7" id="KW-0328">Glycosyltransferase</keyword>
<feature type="domain" description="Macro" evidence="9">
    <location>
        <begin position="141"/>
        <end position="329"/>
    </location>
</feature>
<evidence type="ECO:0000256" key="4">
    <source>
        <dbReference type="ARBA" id="ARBA00023027"/>
    </source>
</evidence>
<keyword evidence="3 7" id="KW-0808">Transferase</keyword>
<dbReference type="InterPro" id="IPR012317">
    <property type="entry name" value="Poly(ADP-ribose)pol_cat_dom"/>
</dbReference>
<name>A0ABV0TV74_9TELE</name>
<keyword evidence="5" id="KW-0539">Nucleus</keyword>
<evidence type="ECO:0000256" key="1">
    <source>
        <dbReference type="ARBA" id="ARBA00004123"/>
    </source>
</evidence>
<dbReference type="Pfam" id="PF01661">
    <property type="entry name" value="Macro"/>
    <property type="match status" value="1"/>
</dbReference>
<keyword evidence="4 7" id="KW-0520">NAD</keyword>
<dbReference type="Gene3D" id="3.40.220.10">
    <property type="entry name" value="Leucine Aminopeptidase, subunit E, domain 1"/>
    <property type="match status" value="2"/>
</dbReference>
<sequence>MRPPLSSLGTSCTRRRAGNSLEVVRFCRSQREQSSNACTLITPFINEITGYTDSDPFVLILVHMTDDRMTLLNPVEEFVSFASKATLVRWASPILVPQRSSGKRSDHWKGGAFIQPLASWEVRCYPRCFPQLLEMDVLNQGAASGATIKAGVQVKIVQGTIENQQVDALVSPMVGHDPLSTRIGKTLSNMTGGQLEAKFHKEAGGATLPSESVVVEGLPGLKCKAVFFLNLLCWDCDQHGSAAQTLRQGIKKILAICNIRAYSSLALPVLGTGALMRFPHNITSTILLEEVGVYGQNRASRSPFLVRIIVHPKDKESNQAFRSAQGVLHQRGFISSVNPGFFYQCVSVTNDEITTMMGGVKLQIVCGDIINAGTDVIVNTTNFKNLCAGVSKAILTAAGPAVHAELTQVGIPADFICTTAAGQLGCKEIIHASFKRKAERIRNTCKKILQLCESKRFESVAFPAINTGQAGMNSGEACKAMLDGMASAIREMNPNSLSLIRIVILKQRVFQAFRSELESRCQQDGQSCLSLKGIAKGTMKKILEMNFGISMSPTPQDQTLFLPKSGATELQEIHCGLNVTKTMEETLHQELSEGKDKEKAILALTTKWAIENENGEMQELCLLDKEAHPKKEVFVDMLTQDGRMFKVNLKAGQATECLTGKTYKLKSIATETGCAAPLALELPPHWEPMKGEAFKKVELQPNSPEYQEVAKGFHKTTQYNIQKIERVQNVYLWHAFSICRYRILSKNGEAELGEKLLYHGTSAASCNSIERDRFDRSYAGKHAAIYGKGVYFAVNASYSADKFSPADKSGLKRLYVARVLTGRYTVGHPTMKTPPRRGAEAADCFDSLVDNQQQPAIFVIFHDDQAYPEYLITFS</sequence>
<dbReference type="SUPFAM" id="SSF52949">
    <property type="entry name" value="Macro domain-like"/>
    <property type="match status" value="2"/>
</dbReference>
<evidence type="ECO:0000256" key="3">
    <source>
        <dbReference type="ARBA" id="ARBA00022679"/>
    </source>
</evidence>
<comment type="subcellular location">
    <subcellularLocation>
        <location evidence="1">Nucleus</location>
    </subcellularLocation>
</comment>
<protein>
    <recommendedName>
        <fullName evidence="7">Poly [ADP-ribose] polymerase</fullName>
        <shortName evidence="7">PARP</shortName>
        <ecNumber evidence="7">2.4.2.-</ecNumber>
    </recommendedName>
</protein>
<dbReference type="PROSITE" id="PS51059">
    <property type="entry name" value="PARP_CATALYTIC"/>
    <property type="match status" value="1"/>
</dbReference>
<feature type="domain" description="Macro" evidence="9">
    <location>
        <begin position="349"/>
        <end position="521"/>
    </location>
</feature>
<feature type="domain" description="PARP catalytic" evidence="8">
    <location>
        <begin position="682"/>
        <end position="875"/>
    </location>
</feature>
<dbReference type="SUPFAM" id="SSF56399">
    <property type="entry name" value="ADP-ribosylation"/>
    <property type="match status" value="1"/>
</dbReference>
<dbReference type="CDD" id="cd01439">
    <property type="entry name" value="TCCD_inducible_PARP_like"/>
    <property type="match status" value="1"/>
</dbReference>
<keyword evidence="11" id="KW-1185">Reference proteome</keyword>
<proteinExistence type="inferred from homology"/>
<dbReference type="Gene3D" id="3.90.228.10">
    <property type="match status" value="1"/>
</dbReference>
<reference evidence="10 11" key="1">
    <citation type="submission" date="2021-06" db="EMBL/GenBank/DDBJ databases">
        <authorList>
            <person name="Palmer J.M."/>
        </authorList>
    </citation>
    <scope>NUCLEOTIDE SEQUENCE [LARGE SCALE GENOMIC DNA]</scope>
    <source>
        <strain evidence="11">if_2019</strain>
        <tissue evidence="10">Muscle</tissue>
    </source>
</reference>
<comment type="similarity">
    <text evidence="6">Belongs to the ARTD/PARP family.</text>
</comment>
<dbReference type="PANTHER" id="PTHR14453">
    <property type="entry name" value="PARP/ZINC FINGER CCCH TYPE DOMAIN CONTAINING PROTEIN"/>
    <property type="match status" value="1"/>
</dbReference>
<dbReference type="InterPro" id="IPR052056">
    <property type="entry name" value="Mono-ARTD/PARP"/>
</dbReference>
<evidence type="ECO:0000259" key="9">
    <source>
        <dbReference type="PROSITE" id="PS51154"/>
    </source>
</evidence>
<evidence type="ECO:0000256" key="7">
    <source>
        <dbReference type="RuleBase" id="RU362114"/>
    </source>
</evidence>
<comment type="caution">
    <text evidence="10">The sequence shown here is derived from an EMBL/GenBank/DDBJ whole genome shotgun (WGS) entry which is preliminary data.</text>
</comment>
<dbReference type="InterPro" id="IPR002589">
    <property type="entry name" value="Macro_dom"/>
</dbReference>
<dbReference type="PANTHER" id="PTHR14453:SF107">
    <property type="entry name" value="POLY [ADP-RIBOSE] POLYMERASE"/>
    <property type="match status" value="1"/>
</dbReference>
<evidence type="ECO:0000256" key="2">
    <source>
        <dbReference type="ARBA" id="ARBA00022676"/>
    </source>
</evidence>
<dbReference type="EMBL" id="JAHRIQ010047349">
    <property type="protein sequence ID" value="MEQ2236429.1"/>
    <property type="molecule type" value="Genomic_DNA"/>
</dbReference>
<evidence type="ECO:0000313" key="10">
    <source>
        <dbReference type="EMBL" id="MEQ2236429.1"/>
    </source>
</evidence>
<dbReference type="InterPro" id="IPR043472">
    <property type="entry name" value="Macro_dom-like"/>
</dbReference>
<evidence type="ECO:0000256" key="6">
    <source>
        <dbReference type="ARBA" id="ARBA00024347"/>
    </source>
</evidence>
<dbReference type="Pfam" id="PF00644">
    <property type="entry name" value="PARP"/>
    <property type="match status" value="1"/>
</dbReference>
<accession>A0ABV0TV74</accession>
<evidence type="ECO:0000313" key="11">
    <source>
        <dbReference type="Proteomes" id="UP001482620"/>
    </source>
</evidence>
<dbReference type="EC" id="2.4.2.-" evidence="7"/>
<dbReference type="SMART" id="SM00506">
    <property type="entry name" value="A1pp"/>
    <property type="match status" value="2"/>
</dbReference>